<evidence type="ECO:0000313" key="4">
    <source>
        <dbReference type="EMBL" id="NVO67167.1"/>
    </source>
</evidence>
<dbReference type="Pfam" id="PF00072">
    <property type="entry name" value="Response_reg"/>
    <property type="match status" value="1"/>
</dbReference>
<proteinExistence type="predicted"/>
<evidence type="ECO:0000256" key="1">
    <source>
        <dbReference type="ARBA" id="ARBA00022553"/>
    </source>
</evidence>
<dbReference type="PANTHER" id="PTHR44591">
    <property type="entry name" value="STRESS RESPONSE REGULATOR PROTEIN 1"/>
    <property type="match status" value="1"/>
</dbReference>
<keyword evidence="1 2" id="KW-0597">Phosphoprotein</keyword>
<dbReference type="InterPro" id="IPR001789">
    <property type="entry name" value="Sig_transdc_resp-reg_receiver"/>
</dbReference>
<feature type="domain" description="Response regulatory" evidence="3">
    <location>
        <begin position="10"/>
        <end position="125"/>
    </location>
</feature>
<dbReference type="OrthoDB" id="8127at2157"/>
<dbReference type="CDD" id="cd00156">
    <property type="entry name" value="REC"/>
    <property type="match status" value="1"/>
</dbReference>
<evidence type="ECO:0000313" key="5">
    <source>
        <dbReference type="Proteomes" id="UP000570823"/>
    </source>
</evidence>
<dbReference type="InterPro" id="IPR050595">
    <property type="entry name" value="Bact_response_regulator"/>
</dbReference>
<dbReference type="AlphaFoldDB" id="A0A7K4HQ30"/>
<feature type="modified residue" description="4-aspartylphosphate" evidence="2">
    <location>
        <position position="60"/>
    </location>
</feature>
<sequence length="149" mass="15939">MSPHTGEAIRVLTVDDDPALLDTISLYLENIGGFEVSSTGSPGDALNRLEAEYFDICISDYDMPEMNGVQLLGRIRREGNPVPYILITGSFSDGLERRARGAGASDVLQKSGVSMKFYTDLIAAVRGAVERFRGGGVSGMAECCSGVRV</sequence>
<name>A0A7K4HQ30_9EURY</name>
<comment type="caution">
    <text evidence="4">The sequence shown here is derived from an EMBL/GenBank/DDBJ whole genome shotgun (WGS) entry which is preliminary data.</text>
</comment>
<accession>A0A7K4HQ30</accession>
<protein>
    <submittedName>
        <fullName evidence="4">Response regulator</fullName>
    </submittedName>
</protein>
<gene>
    <name evidence="4" type="ORF">HWN36_07560</name>
</gene>
<dbReference type="GO" id="GO:0000160">
    <property type="term" value="P:phosphorelay signal transduction system"/>
    <property type="evidence" value="ECO:0007669"/>
    <property type="project" value="InterPro"/>
</dbReference>
<evidence type="ECO:0000256" key="2">
    <source>
        <dbReference type="PROSITE-ProRule" id="PRU00169"/>
    </source>
</evidence>
<dbReference type="RefSeq" id="WP_176788791.1">
    <property type="nucleotide sequence ID" value="NZ_JABXWR010000001.1"/>
</dbReference>
<evidence type="ECO:0000259" key="3">
    <source>
        <dbReference type="PROSITE" id="PS50110"/>
    </source>
</evidence>
<dbReference type="InterPro" id="IPR011006">
    <property type="entry name" value="CheY-like_superfamily"/>
</dbReference>
<keyword evidence="5" id="KW-1185">Reference proteome</keyword>
<dbReference type="SUPFAM" id="SSF52172">
    <property type="entry name" value="CheY-like"/>
    <property type="match status" value="1"/>
</dbReference>
<dbReference type="EMBL" id="JABXWR010000001">
    <property type="protein sequence ID" value="NVO67167.1"/>
    <property type="molecule type" value="Genomic_DNA"/>
</dbReference>
<dbReference type="Proteomes" id="UP000570823">
    <property type="component" value="Unassembled WGS sequence"/>
</dbReference>
<reference evidence="4 5" key="1">
    <citation type="submission" date="2020-06" db="EMBL/GenBank/DDBJ databases">
        <title>Methanofollis fontis sp. nov., a methanogen isolated from marine sediments near a cold seep at Four-Way Closure Ridge offshore southwestern Taiwan.</title>
        <authorList>
            <person name="Chen S.-C."/>
            <person name="Teng N.-H."/>
            <person name="Lin Y.-S."/>
            <person name="Lai M.-C."/>
            <person name="Chen H.-H."/>
            <person name="Wang C.-C."/>
        </authorList>
    </citation>
    <scope>NUCLEOTIDE SEQUENCE [LARGE SCALE GENOMIC DNA]</scope>
    <source>
        <strain evidence="4 5">DSM 2702</strain>
    </source>
</reference>
<dbReference type="PROSITE" id="PS50110">
    <property type="entry name" value="RESPONSE_REGULATORY"/>
    <property type="match status" value="1"/>
</dbReference>
<dbReference type="PANTHER" id="PTHR44591:SF25">
    <property type="entry name" value="CHEMOTAXIS TWO-COMPONENT RESPONSE REGULATOR"/>
    <property type="match status" value="1"/>
</dbReference>
<dbReference type="SMART" id="SM00448">
    <property type="entry name" value="REC"/>
    <property type="match status" value="1"/>
</dbReference>
<organism evidence="4 5">
    <name type="scientific">Methanofollis tationis</name>
    <dbReference type="NCBI Taxonomy" id="81417"/>
    <lineage>
        <taxon>Archaea</taxon>
        <taxon>Methanobacteriati</taxon>
        <taxon>Methanobacteriota</taxon>
        <taxon>Stenosarchaea group</taxon>
        <taxon>Methanomicrobia</taxon>
        <taxon>Methanomicrobiales</taxon>
        <taxon>Methanomicrobiaceae</taxon>
        <taxon>Methanofollis</taxon>
    </lineage>
</organism>
<dbReference type="Gene3D" id="3.40.50.2300">
    <property type="match status" value="1"/>
</dbReference>